<dbReference type="Proteomes" id="UP000826195">
    <property type="component" value="Unassembled WGS sequence"/>
</dbReference>
<comment type="caution">
    <text evidence="2">The sequence shown here is derived from an EMBL/GenBank/DDBJ whole genome shotgun (WGS) entry which is preliminary data.</text>
</comment>
<dbReference type="Pfam" id="PF21599">
    <property type="entry name" value="ZSWIM3_N"/>
    <property type="match status" value="1"/>
</dbReference>
<name>A0AAV7IEN8_COTGL</name>
<evidence type="ECO:0000259" key="1">
    <source>
        <dbReference type="Pfam" id="PF21599"/>
    </source>
</evidence>
<accession>A0AAV7IEN8</accession>
<evidence type="ECO:0000313" key="2">
    <source>
        <dbReference type="EMBL" id="KAH0549537.1"/>
    </source>
</evidence>
<proteinExistence type="predicted"/>
<protein>
    <recommendedName>
        <fullName evidence="1">ZSWIM3 N-terminal domain-containing protein</fullName>
    </recommendedName>
</protein>
<reference evidence="2 3" key="1">
    <citation type="journal article" date="2021" name="J. Hered.">
        <title>A chromosome-level genome assembly of the parasitoid wasp, Cotesia glomerata (Hymenoptera: Braconidae).</title>
        <authorList>
            <person name="Pinto B.J."/>
            <person name="Weis J.J."/>
            <person name="Gamble T."/>
            <person name="Ode P.J."/>
            <person name="Paul R."/>
            <person name="Zaspel J.M."/>
        </authorList>
    </citation>
    <scope>NUCLEOTIDE SEQUENCE [LARGE SCALE GENOMIC DNA]</scope>
    <source>
        <strain evidence="2">CgM1</strain>
    </source>
</reference>
<organism evidence="2 3">
    <name type="scientific">Cotesia glomerata</name>
    <name type="common">Lepidopteran parasitic wasp</name>
    <name type="synonym">Apanteles glomeratus</name>
    <dbReference type="NCBI Taxonomy" id="32391"/>
    <lineage>
        <taxon>Eukaryota</taxon>
        <taxon>Metazoa</taxon>
        <taxon>Ecdysozoa</taxon>
        <taxon>Arthropoda</taxon>
        <taxon>Hexapoda</taxon>
        <taxon>Insecta</taxon>
        <taxon>Pterygota</taxon>
        <taxon>Neoptera</taxon>
        <taxon>Endopterygota</taxon>
        <taxon>Hymenoptera</taxon>
        <taxon>Apocrita</taxon>
        <taxon>Ichneumonoidea</taxon>
        <taxon>Braconidae</taxon>
        <taxon>Microgastrinae</taxon>
        <taxon>Cotesia</taxon>
    </lineage>
</organism>
<dbReference type="InterPro" id="IPR048325">
    <property type="entry name" value="ZSWIM3_N"/>
</dbReference>
<gene>
    <name evidence="2" type="ORF">KQX54_010200</name>
</gene>
<dbReference type="AlphaFoldDB" id="A0AAV7IEN8"/>
<sequence length="282" mass="32765">MEDTREQPEQADSDYFPPGANAPLNFRAFQQEGYHQVDWLYVFRLNNLFNDHKEIETKLKLYKATTGYEFNTLNSTTLERKNFKQNYNKKLIYDDRYLKCIVNPKPKAARDFEVENPGIKVKQCPAHLTFRTTTDKQQLTITQFEPEHDHDPSDTTSRLKACKQQVAKNKIQDTVIINHEQNLDDSVNSSVLNFPDDQQIQSPIVTESNIEVLSSLPEVADESFNIADIAVVCEEDFDILLKNMEINIRSTLHKEEQNQKIYRINQMLNDINNNQKNFGVTS</sequence>
<dbReference type="EMBL" id="JAHXZJ010001864">
    <property type="protein sequence ID" value="KAH0549537.1"/>
    <property type="molecule type" value="Genomic_DNA"/>
</dbReference>
<feature type="domain" description="ZSWIM3 N-terminal" evidence="1">
    <location>
        <begin position="44"/>
        <end position="150"/>
    </location>
</feature>
<keyword evidence="3" id="KW-1185">Reference proteome</keyword>
<evidence type="ECO:0000313" key="3">
    <source>
        <dbReference type="Proteomes" id="UP000826195"/>
    </source>
</evidence>